<dbReference type="AlphaFoldDB" id="A0A9X4RXB5"/>
<feature type="transmembrane region" description="Helical" evidence="1">
    <location>
        <begin position="80"/>
        <end position="99"/>
    </location>
</feature>
<comment type="caution">
    <text evidence="3">The sequence shown here is derived from an EMBL/GenBank/DDBJ whole genome shotgun (WGS) entry which is preliminary data.</text>
</comment>
<feature type="transmembrane region" description="Helical" evidence="1">
    <location>
        <begin position="49"/>
        <end position="74"/>
    </location>
</feature>
<dbReference type="Pfam" id="PF13548">
    <property type="entry name" value="DUF4126"/>
    <property type="match status" value="1"/>
</dbReference>
<sequence length="197" mass="20627">MDFIIENGQMLIAFFLGIGLAASAGFRVFLPLFALSLAAKFGFDLNEEWAWVGSWTAIITLGVATLVEIGAYFIPWIDNLLDSIAVPLAGIAGTMLMALSLGDASSEVIQWGLAIIAGGGTAAAVKGTAASARMASTATTGGTGNFIVSSTETAAAGILSVTAIVFPILAFVLVLVVFYYIYKGWKYINNKRKRASS</sequence>
<protein>
    <submittedName>
        <fullName evidence="3">DUF4126 domain-containing protein</fullName>
    </submittedName>
</protein>
<accession>A0A9X4RXB5</accession>
<evidence type="ECO:0000313" key="3">
    <source>
        <dbReference type="EMBL" id="MDG4946079.1"/>
    </source>
</evidence>
<feature type="domain" description="DUF4126" evidence="2">
    <location>
        <begin position="15"/>
        <end position="181"/>
    </location>
</feature>
<keyword evidence="1" id="KW-1133">Transmembrane helix</keyword>
<feature type="transmembrane region" description="Helical" evidence="1">
    <location>
        <begin position="154"/>
        <end position="182"/>
    </location>
</feature>
<keyword evidence="1" id="KW-0472">Membrane</keyword>
<dbReference type="RefSeq" id="WP_304417446.1">
    <property type="nucleotide sequence ID" value="NZ_JANAIE010000006.1"/>
</dbReference>
<dbReference type="EMBL" id="JANCMU010000003">
    <property type="protein sequence ID" value="MDG4946079.1"/>
    <property type="molecule type" value="Genomic_DNA"/>
</dbReference>
<evidence type="ECO:0000313" key="4">
    <source>
        <dbReference type="Proteomes" id="UP001152599"/>
    </source>
</evidence>
<gene>
    <name evidence="3" type="ORF">NMK71_06605</name>
</gene>
<evidence type="ECO:0000256" key="1">
    <source>
        <dbReference type="SAM" id="Phobius"/>
    </source>
</evidence>
<reference evidence="3" key="1">
    <citation type="submission" date="2022-07" db="EMBL/GenBank/DDBJ databases">
        <title>Description and genome-wide analysis of Profundicola chukchiensis gen. nov., sp. nov., marine bacteria isolated from bottom sediments of the Chukchi Sea.</title>
        <authorList>
            <person name="Romanenko L."/>
            <person name="Otstavnykh N."/>
            <person name="Kurilenko V."/>
            <person name="Eremeev V."/>
            <person name="Velansky P."/>
            <person name="Mikhailov V."/>
            <person name="Isaeva M."/>
        </authorList>
    </citation>
    <scope>NUCLEOTIDE SEQUENCE</scope>
    <source>
        <strain evidence="3">KMM 9713</strain>
    </source>
</reference>
<dbReference type="InterPro" id="IPR025196">
    <property type="entry name" value="DUF4126"/>
</dbReference>
<keyword evidence="1" id="KW-0812">Transmembrane</keyword>
<proteinExistence type="predicted"/>
<feature type="transmembrane region" description="Helical" evidence="1">
    <location>
        <begin position="12"/>
        <end position="37"/>
    </location>
</feature>
<evidence type="ECO:0000259" key="2">
    <source>
        <dbReference type="Pfam" id="PF13548"/>
    </source>
</evidence>
<organism evidence="3 4">
    <name type="scientific">Profundicola chukchiensis</name>
    <dbReference type="NCBI Taxonomy" id="2961959"/>
    <lineage>
        <taxon>Bacteria</taxon>
        <taxon>Pseudomonadati</taxon>
        <taxon>Bacteroidota</taxon>
        <taxon>Flavobacteriia</taxon>
        <taxon>Flavobacteriales</taxon>
        <taxon>Weeksellaceae</taxon>
        <taxon>Profundicola</taxon>
    </lineage>
</organism>
<dbReference type="Proteomes" id="UP001152599">
    <property type="component" value="Unassembled WGS sequence"/>
</dbReference>
<keyword evidence="4" id="KW-1185">Reference proteome</keyword>
<name>A0A9X4RXB5_9FLAO</name>